<comment type="caution">
    <text evidence="1">The sequence shown here is derived from an EMBL/GenBank/DDBJ whole genome shotgun (WGS) entry which is preliminary data.</text>
</comment>
<keyword evidence="2" id="KW-1185">Reference proteome</keyword>
<dbReference type="AlphaFoldDB" id="A0AA88NK45"/>
<organism evidence="1 2">
    <name type="scientific">Channa striata</name>
    <name type="common">Snakehead murrel</name>
    <name type="synonym">Ophicephalus striatus</name>
    <dbReference type="NCBI Taxonomy" id="64152"/>
    <lineage>
        <taxon>Eukaryota</taxon>
        <taxon>Metazoa</taxon>
        <taxon>Chordata</taxon>
        <taxon>Craniata</taxon>
        <taxon>Vertebrata</taxon>
        <taxon>Euteleostomi</taxon>
        <taxon>Actinopterygii</taxon>
        <taxon>Neopterygii</taxon>
        <taxon>Teleostei</taxon>
        <taxon>Neoteleostei</taxon>
        <taxon>Acanthomorphata</taxon>
        <taxon>Anabantaria</taxon>
        <taxon>Anabantiformes</taxon>
        <taxon>Channoidei</taxon>
        <taxon>Channidae</taxon>
        <taxon>Channa</taxon>
    </lineage>
</organism>
<dbReference type="EMBL" id="JAUPFM010000001">
    <property type="protein sequence ID" value="KAK2861547.1"/>
    <property type="molecule type" value="Genomic_DNA"/>
</dbReference>
<proteinExistence type="predicted"/>
<evidence type="ECO:0000313" key="1">
    <source>
        <dbReference type="EMBL" id="KAK2861547.1"/>
    </source>
</evidence>
<name>A0AA88NK45_CHASR</name>
<protein>
    <submittedName>
        <fullName evidence="1">Uncharacterized protein</fullName>
    </submittedName>
</protein>
<sequence>MEGLKLGVKELGVHVGTGGNLLLRLTVITNVLRLSIISSPPADRCNFLVATRLKTRHILWETKANHFSFSLFPDLNNRPLQHVSLSDLPTDPCHTVSSWTSRHRVPLWKS</sequence>
<gene>
    <name evidence="1" type="ORF">Q5P01_001080</name>
</gene>
<accession>A0AA88NK45</accession>
<reference evidence="1" key="1">
    <citation type="submission" date="2023-07" db="EMBL/GenBank/DDBJ databases">
        <title>Chromosome-level Genome Assembly of Striped Snakehead (Channa striata).</title>
        <authorList>
            <person name="Liu H."/>
        </authorList>
    </citation>
    <scope>NUCLEOTIDE SEQUENCE</scope>
    <source>
        <strain evidence="1">Gz</strain>
        <tissue evidence="1">Muscle</tissue>
    </source>
</reference>
<dbReference type="Proteomes" id="UP001187415">
    <property type="component" value="Unassembled WGS sequence"/>
</dbReference>
<evidence type="ECO:0000313" key="2">
    <source>
        <dbReference type="Proteomes" id="UP001187415"/>
    </source>
</evidence>